<evidence type="ECO:0000256" key="1">
    <source>
        <dbReference type="ARBA" id="ARBA00005189"/>
    </source>
</evidence>
<name>A0A4R2NKL4_RHOAD</name>
<dbReference type="SUPFAM" id="SSF69593">
    <property type="entry name" value="Glycerol-3-phosphate (1)-acyltransferase"/>
    <property type="match status" value="1"/>
</dbReference>
<dbReference type="Proteomes" id="UP000295733">
    <property type="component" value="Unassembled WGS sequence"/>
</dbReference>
<evidence type="ECO:0000256" key="2">
    <source>
        <dbReference type="ARBA" id="ARBA00022679"/>
    </source>
</evidence>
<feature type="domain" description="Phospholipid/glycerol acyltransferase" evidence="5">
    <location>
        <begin position="73"/>
        <end position="187"/>
    </location>
</feature>
<keyword evidence="4" id="KW-0472">Membrane</keyword>
<dbReference type="SMART" id="SM00563">
    <property type="entry name" value="PlsC"/>
    <property type="match status" value="1"/>
</dbReference>
<comment type="pathway">
    <text evidence="1">Lipid metabolism.</text>
</comment>
<gene>
    <name evidence="6" type="ORF">EV656_108103</name>
</gene>
<dbReference type="OrthoDB" id="5290997at2"/>
<sequence length="252" mass="28210">MRYALQYLRSLLFVGQMYLAMPIFALVYTIPAMLSRDWAFHAVHHYCHYVRWTARWMIGLRSEIRGTPPSGEVLIASKHQSFFDIIMLVSVVPRPRFIMKKSLKWAPILGWYAMRIGCIPVDRGKRGQAIQDMVKRVAEGRQAPGQLIIYPQGTRVAPDATRPYKIGTGVLYDQFGHDCVPAATNVGVFWPRTGIYRKPGLAVLEFLPTIPGGKPVDTFMEELEATVEGASDRLMAEAGFDAPAARAAQNAV</sequence>
<dbReference type="GO" id="GO:0003841">
    <property type="term" value="F:1-acylglycerol-3-phosphate O-acyltransferase activity"/>
    <property type="evidence" value="ECO:0007669"/>
    <property type="project" value="TreeGrafter"/>
</dbReference>
<dbReference type="GO" id="GO:0006654">
    <property type="term" value="P:phosphatidic acid biosynthetic process"/>
    <property type="evidence" value="ECO:0007669"/>
    <property type="project" value="TreeGrafter"/>
</dbReference>
<dbReference type="EMBL" id="SLXL01000008">
    <property type="protein sequence ID" value="TCP22057.1"/>
    <property type="molecule type" value="Genomic_DNA"/>
</dbReference>
<dbReference type="RefSeq" id="WP_132603982.1">
    <property type="nucleotide sequence ID" value="NZ_NRRP01000011.1"/>
</dbReference>
<keyword evidence="2 6" id="KW-0808">Transferase</keyword>
<dbReference type="PANTHER" id="PTHR10434">
    <property type="entry name" value="1-ACYL-SN-GLYCEROL-3-PHOSPHATE ACYLTRANSFERASE"/>
    <property type="match status" value="1"/>
</dbReference>
<proteinExistence type="predicted"/>
<accession>A0A4R2NKL4</accession>
<protein>
    <submittedName>
        <fullName evidence="6">1-acyl-sn-glycerol-3-phosphate acyltransferase</fullName>
    </submittedName>
</protein>
<reference evidence="6 7" key="1">
    <citation type="submission" date="2019-03" db="EMBL/GenBank/DDBJ databases">
        <title>Genomic Encyclopedia of Type Strains, Phase IV (KMG-IV): sequencing the most valuable type-strain genomes for metagenomic binning, comparative biology and taxonomic classification.</title>
        <authorList>
            <person name="Goeker M."/>
        </authorList>
    </citation>
    <scope>NUCLEOTIDE SEQUENCE [LARGE SCALE GENOMIC DNA]</scope>
    <source>
        <strain evidence="6 7">DSM 2781</strain>
    </source>
</reference>
<dbReference type="AlphaFoldDB" id="A0A4R2NKL4"/>
<keyword evidence="3 6" id="KW-0012">Acyltransferase</keyword>
<evidence type="ECO:0000256" key="3">
    <source>
        <dbReference type="ARBA" id="ARBA00023315"/>
    </source>
</evidence>
<keyword evidence="4" id="KW-1133">Transmembrane helix</keyword>
<keyword evidence="7" id="KW-1185">Reference proteome</keyword>
<evidence type="ECO:0000256" key="4">
    <source>
        <dbReference type="SAM" id="Phobius"/>
    </source>
</evidence>
<evidence type="ECO:0000259" key="5">
    <source>
        <dbReference type="SMART" id="SM00563"/>
    </source>
</evidence>
<comment type="caution">
    <text evidence="6">The sequence shown here is derived from an EMBL/GenBank/DDBJ whole genome shotgun (WGS) entry which is preliminary data.</text>
</comment>
<feature type="transmembrane region" description="Helical" evidence="4">
    <location>
        <begin position="12"/>
        <end position="34"/>
    </location>
</feature>
<dbReference type="InterPro" id="IPR002123">
    <property type="entry name" value="Plipid/glycerol_acylTrfase"/>
</dbReference>
<dbReference type="CDD" id="cd07989">
    <property type="entry name" value="LPLAT_AGPAT-like"/>
    <property type="match status" value="1"/>
</dbReference>
<organism evidence="6 7">
    <name type="scientific">Rhodovulum adriaticum</name>
    <name type="common">Rhodopseudomonas adriatica</name>
    <dbReference type="NCBI Taxonomy" id="35804"/>
    <lineage>
        <taxon>Bacteria</taxon>
        <taxon>Pseudomonadati</taxon>
        <taxon>Pseudomonadota</taxon>
        <taxon>Alphaproteobacteria</taxon>
        <taxon>Rhodobacterales</taxon>
        <taxon>Paracoccaceae</taxon>
        <taxon>Rhodovulum</taxon>
    </lineage>
</organism>
<keyword evidence="4" id="KW-0812">Transmembrane</keyword>
<dbReference type="PANTHER" id="PTHR10434:SF11">
    <property type="entry name" value="1-ACYL-SN-GLYCEROL-3-PHOSPHATE ACYLTRANSFERASE"/>
    <property type="match status" value="1"/>
</dbReference>
<evidence type="ECO:0000313" key="7">
    <source>
        <dbReference type="Proteomes" id="UP000295733"/>
    </source>
</evidence>
<dbReference type="Pfam" id="PF01553">
    <property type="entry name" value="Acyltransferase"/>
    <property type="match status" value="1"/>
</dbReference>
<evidence type="ECO:0000313" key="6">
    <source>
        <dbReference type="EMBL" id="TCP22057.1"/>
    </source>
</evidence>